<dbReference type="OrthoDB" id="5105767at2759"/>
<dbReference type="AlphaFoldDB" id="K3VXR9"/>
<dbReference type="Proteomes" id="UP000007978">
    <property type="component" value="Chromosome 2"/>
</dbReference>
<dbReference type="HOGENOM" id="CLU_847405_0_0_1"/>
<dbReference type="GeneID" id="20369063"/>
<gene>
    <name evidence="2" type="ORF">FPSE_10446</name>
</gene>
<dbReference type="KEGG" id="fpu:FPSE_10446"/>
<dbReference type="eggNOG" id="ENOG502RJ9Y">
    <property type="taxonomic scope" value="Eukaryota"/>
</dbReference>
<organism evidence="2 3">
    <name type="scientific">Fusarium pseudograminearum (strain CS3096)</name>
    <name type="common">Wheat and barley crown-rot fungus</name>
    <dbReference type="NCBI Taxonomy" id="1028729"/>
    <lineage>
        <taxon>Eukaryota</taxon>
        <taxon>Fungi</taxon>
        <taxon>Dikarya</taxon>
        <taxon>Ascomycota</taxon>
        <taxon>Pezizomycotina</taxon>
        <taxon>Sordariomycetes</taxon>
        <taxon>Hypocreomycetidae</taxon>
        <taxon>Hypocreales</taxon>
        <taxon>Nectriaceae</taxon>
        <taxon>Fusarium</taxon>
    </lineage>
</organism>
<accession>K3VXR9</accession>
<evidence type="ECO:0000313" key="3">
    <source>
        <dbReference type="Proteomes" id="UP000007978"/>
    </source>
</evidence>
<evidence type="ECO:0000256" key="1">
    <source>
        <dbReference type="SAM" id="MobiDB-lite"/>
    </source>
</evidence>
<feature type="compositionally biased region" description="Low complexity" evidence="1">
    <location>
        <begin position="125"/>
        <end position="137"/>
    </location>
</feature>
<keyword evidence="3" id="KW-1185">Reference proteome</keyword>
<reference evidence="2 3" key="1">
    <citation type="journal article" date="2012" name="PLoS Pathog.">
        <title>Comparative pathogenomics reveals horizontally acquired novel virulence genes in fungi infecting cereal hosts.</title>
        <authorList>
            <person name="Gardiner D.M."/>
            <person name="McDonald M.C."/>
            <person name="Covarelli L."/>
            <person name="Solomon P.S."/>
            <person name="Rusu A.G."/>
            <person name="Marshall M."/>
            <person name="Kazan K."/>
            <person name="Chakraborty S."/>
            <person name="McDonald B.A."/>
            <person name="Manners J.M."/>
        </authorList>
    </citation>
    <scope>NUCLEOTIDE SEQUENCE [LARGE SCALE GENOMIC DNA]</scope>
    <source>
        <strain evidence="2 3">CS3096</strain>
    </source>
</reference>
<name>K3VXR9_FUSPC</name>
<dbReference type="EMBL" id="AFNW01000344">
    <property type="protein sequence ID" value="EKJ69380.1"/>
    <property type="molecule type" value="Genomic_DNA"/>
</dbReference>
<evidence type="ECO:0000313" key="2">
    <source>
        <dbReference type="EMBL" id="EKJ69380.1"/>
    </source>
</evidence>
<feature type="compositionally biased region" description="Low complexity" evidence="1">
    <location>
        <begin position="197"/>
        <end position="207"/>
    </location>
</feature>
<sequence length="329" mass="36127">MVNPPPKKTGKARPVAGPHRPPAGRPAQNPVQRPPGYQQVAAPRPVAGRPVVGRQPVPSQGMQMAQMRRPQQQAESGGPKPAHAIKPGPPKGHTSRPQHVQHVQHIQHVHHQPVQQAGRAPAPHPAGGHAHNSGSSSNMKYVAGGVVGGAALGLGATTIYNQMNSSTNVVNQEHNSYSSENNNWQYDNYEQDNRYVDNSNYYDNGDYYDNHPSDDDGNYDNNYDPNARYESDGNDDQYDGHYTQTPAQDVSMGNNGGEEEGCCGDCGCNDCCECGNCYNVWGLVMTYIIFVYEENLQLSILLISYGDDMQNNAYNTIVEGNIYKTIYWK</sequence>
<protein>
    <submittedName>
        <fullName evidence="2">Uncharacterized protein</fullName>
    </submittedName>
</protein>
<proteinExistence type="predicted"/>
<feature type="region of interest" description="Disordered" evidence="1">
    <location>
        <begin position="195"/>
        <end position="251"/>
    </location>
</feature>
<comment type="caution">
    <text evidence="2">The sequence shown here is derived from an EMBL/GenBank/DDBJ whole genome shotgun (WGS) entry which is preliminary data.</text>
</comment>
<feature type="region of interest" description="Disordered" evidence="1">
    <location>
        <begin position="1"/>
        <end position="137"/>
    </location>
</feature>
<feature type="compositionally biased region" description="Polar residues" evidence="1">
    <location>
        <begin position="242"/>
        <end position="251"/>
    </location>
</feature>
<feature type="compositionally biased region" description="Low complexity" evidence="1">
    <location>
        <begin position="60"/>
        <end position="74"/>
    </location>
</feature>
<dbReference type="RefSeq" id="XP_009261838.1">
    <property type="nucleotide sequence ID" value="XM_009263563.1"/>
</dbReference>